<feature type="transmembrane region" description="Helical" evidence="2">
    <location>
        <begin position="6"/>
        <end position="25"/>
    </location>
</feature>
<reference evidence="3 4" key="1">
    <citation type="submission" date="2020-08" db="EMBL/GenBank/DDBJ databases">
        <authorList>
            <person name="Newling K."/>
            <person name="Davey J."/>
            <person name="Forrester S."/>
        </authorList>
    </citation>
    <scope>NUCLEOTIDE SEQUENCE [LARGE SCALE GENOMIC DNA]</scope>
    <source>
        <strain evidence="4">Crithidia deanei Carvalho (ATCC PRA-265)</strain>
    </source>
</reference>
<evidence type="ECO:0000313" key="3">
    <source>
        <dbReference type="EMBL" id="CAD2213230.1"/>
    </source>
</evidence>
<dbReference type="AlphaFoldDB" id="A0A7G2C0H0"/>
<keyword evidence="2" id="KW-0472">Membrane</keyword>
<evidence type="ECO:0000256" key="2">
    <source>
        <dbReference type="SAM" id="Phobius"/>
    </source>
</evidence>
<dbReference type="Pfam" id="PF10961">
    <property type="entry name" value="SelK_SelG"/>
    <property type="match status" value="1"/>
</dbReference>
<name>A0A7G2C0H0_9TRYP</name>
<protein>
    <submittedName>
        <fullName evidence="3">Selenoprotein SelK_SelG, putative</fullName>
    </submittedName>
</protein>
<evidence type="ECO:0000313" key="4">
    <source>
        <dbReference type="Proteomes" id="UP000515908"/>
    </source>
</evidence>
<feature type="region of interest" description="Disordered" evidence="1">
    <location>
        <begin position="77"/>
        <end position="129"/>
    </location>
</feature>
<dbReference type="OrthoDB" id="264566at2759"/>
<dbReference type="Proteomes" id="UP000515908">
    <property type="component" value="Chromosome 01"/>
</dbReference>
<accession>A0A7G2C0H0</accession>
<evidence type="ECO:0000256" key="1">
    <source>
        <dbReference type="SAM" id="MobiDB-lite"/>
    </source>
</evidence>
<feature type="compositionally biased region" description="Polar residues" evidence="1">
    <location>
        <begin position="77"/>
        <end position="88"/>
    </location>
</feature>
<keyword evidence="2" id="KW-1133">Transmembrane helix</keyword>
<keyword evidence="4" id="KW-1185">Reference proteome</keyword>
<dbReference type="InterPro" id="IPR024491">
    <property type="entry name" value="Se_SelK/SelG"/>
</dbReference>
<proteinExistence type="predicted"/>
<feature type="compositionally biased region" description="Pro residues" evidence="1">
    <location>
        <begin position="120"/>
        <end position="129"/>
    </location>
</feature>
<dbReference type="VEuPathDB" id="TriTrypDB:ADEAN_000066700"/>
<keyword evidence="2" id="KW-0812">Transmembrane</keyword>
<feature type="compositionally biased region" description="Gly residues" evidence="1">
    <location>
        <begin position="100"/>
        <end position="109"/>
    </location>
</feature>
<gene>
    <name evidence="3" type="ORF">ADEAN_000066700</name>
</gene>
<dbReference type="EMBL" id="LR877145">
    <property type="protein sequence ID" value="CAD2213230.1"/>
    <property type="molecule type" value="Genomic_DNA"/>
</dbReference>
<organism evidence="3 4">
    <name type="scientific">Angomonas deanei</name>
    <dbReference type="NCBI Taxonomy" id="59799"/>
    <lineage>
        <taxon>Eukaryota</taxon>
        <taxon>Discoba</taxon>
        <taxon>Euglenozoa</taxon>
        <taxon>Kinetoplastea</taxon>
        <taxon>Metakinetoplastina</taxon>
        <taxon>Trypanosomatida</taxon>
        <taxon>Trypanosomatidae</taxon>
        <taxon>Strigomonadinae</taxon>
        <taxon>Angomonas</taxon>
    </lineage>
</organism>
<sequence>MVDSSFCFGLNTLFTSPSFLSFSLFYKKMAYIVDGKVVEKKPFSIIDFLVGIALLIVFFFHTLISPRPLAEEVQDFRAQQRSNSNPSAQLRRLFQPRRTPGGGELGFGHGRNIHTLASTRPPPGCKTGG</sequence>
<feature type="transmembrane region" description="Helical" evidence="2">
    <location>
        <begin position="45"/>
        <end position="64"/>
    </location>
</feature>